<dbReference type="Pfam" id="PF24681">
    <property type="entry name" value="Kelch_KLHDC2_KLHL20_DRC7"/>
    <property type="match status" value="1"/>
</dbReference>
<keyword evidence="5" id="KW-0677">Repeat</keyword>
<dbReference type="EMBL" id="JARGEI010000004">
    <property type="protein sequence ID" value="KAJ8732581.1"/>
    <property type="molecule type" value="Genomic_DNA"/>
</dbReference>
<proteinExistence type="predicted"/>
<dbReference type="Gene3D" id="2.120.10.80">
    <property type="entry name" value="Kelch-type beta propeller"/>
    <property type="match status" value="2"/>
</dbReference>
<reference evidence="10" key="1">
    <citation type="submission" date="2023-03" db="EMBL/GenBank/DDBJ databases">
        <title>Chromosome-level genomes of two armyworms, Mythimna separata and Mythimna loreyi, provide insights into the biosynthesis and reception of sex pheromones.</title>
        <authorList>
            <person name="Zhao H."/>
        </authorList>
    </citation>
    <scope>NUCLEOTIDE SEQUENCE</scope>
    <source>
        <strain evidence="10">BeijingLab</strain>
        <tissue evidence="10">Pupa</tissue>
    </source>
</reference>
<comment type="caution">
    <text evidence="10">The sequence shown here is derived from an EMBL/GenBank/DDBJ whole genome shotgun (WGS) entry which is preliminary data.</text>
</comment>
<dbReference type="Pfam" id="PF00651">
    <property type="entry name" value="BTB"/>
    <property type="match status" value="1"/>
</dbReference>
<evidence type="ECO:0000256" key="3">
    <source>
        <dbReference type="ARBA" id="ARBA00022441"/>
    </source>
</evidence>
<name>A0AAD7YYE8_MYTSE</name>
<dbReference type="Proteomes" id="UP001231518">
    <property type="component" value="Chromosome 6"/>
</dbReference>
<accession>A0AAD7YYE8</accession>
<dbReference type="InterPro" id="IPR011333">
    <property type="entry name" value="SKP1/BTB/POZ_sf"/>
</dbReference>
<keyword evidence="6" id="KW-0833">Ubl conjugation pathway</keyword>
<evidence type="ECO:0000256" key="2">
    <source>
        <dbReference type="ARBA" id="ARBA00004906"/>
    </source>
</evidence>
<comment type="pathway">
    <text evidence="2">Protein modification; protein ubiquitination.</text>
</comment>
<dbReference type="Pfam" id="PF01344">
    <property type="entry name" value="Kelch_1"/>
    <property type="match status" value="2"/>
</dbReference>
<dbReference type="PANTHER" id="PTHR24412:SF401">
    <property type="entry name" value="FI11917P"/>
    <property type="match status" value="1"/>
</dbReference>
<dbReference type="InterPro" id="IPR006652">
    <property type="entry name" value="Kelch_1"/>
</dbReference>
<keyword evidence="4" id="KW-0963">Cytoplasm</keyword>
<dbReference type="AlphaFoldDB" id="A0AAD7YYE8"/>
<dbReference type="GO" id="GO:0005737">
    <property type="term" value="C:cytoplasm"/>
    <property type="evidence" value="ECO:0007669"/>
    <property type="project" value="UniProtKB-SubCell"/>
</dbReference>
<comment type="subcellular location">
    <subcellularLocation>
        <location evidence="1">Cytoplasm</location>
    </subcellularLocation>
</comment>
<evidence type="ECO:0000256" key="7">
    <source>
        <dbReference type="ARBA" id="ARBA00023203"/>
    </source>
</evidence>
<protein>
    <recommendedName>
        <fullName evidence="9">BTB domain-containing protein</fullName>
    </recommendedName>
</protein>
<dbReference type="InterPro" id="IPR047098">
    <property type="entry name" value="KEAP1_BACK"/>
</dbReference>
<dbReference type="CDD" id="cd18458">
    <property type="entry name" value="BACK_KLHL19_KEAP1"/>
    <property type="match status" value="1"/>
</dbReference>
<feature type="compositionally biased region" description="Polar residues" evidence="8">
    <location>
        <begin position="916"/>
        <end position="934"/>
    </location>
</feature>
<dbReference type="GO" id="GO:0003779">
    <property type="term" value="F:actin binding"/>
    <property type="evidence" value="ECO:0007669"/>
    <property type="project" value="UniProtKB-KW"/>
</dbReference>
<feature type="region of interest" description="Disordered" evidence="8">
    <location>
        <begin position="888"/>
        <end position="934"/>
    </location>
</feature>
<dbReference type="Gene3D" id="1.25.40.420">
    <property type="match status" value="1"/>
</dbReference>
<evidence type="ECO:0000256" key="5">
    <source>
        <dbReference type="ARBA" id="ARBA00022737"/>
    </source>
</evidence>
<keyword evidence="3" id="KW-0880">Kelch repeat</keyword>
<dbReference type="SUPFAM" id="SSF54695">
    <property type="entry name" value="POZ domain"/>
    <property type="match status" value="1"/>
</dbReference>
<evidence type="ECO:0000259" key="9">
    <source>
        <dbReference type="PROSITE" id="PS50097"/>
    </source>
</evidence>
<dbReference type="SMART" id="SM00612">
    <property type="entry name" value="Kelch"/>
    <property type="match status" value="11"/>
</dbReference>
<evidence type="ECO:0000313" key="11">
    <source>
        <dbReference type="Proteomes" id="UP001231518"/>
    </source>
</evidence>
<gene>
    <name evidence="10" type="ORF">PYW07_015180</name>
</gene>
<feature type="domain" description="BTB" evidence="9">
    <location>
        <begin position="81"/>
        <end position="148"/>
    </location>
</feature>
<dbReference type="SMART" id="SM00225">
    <property type="entry name" value="BTB"/>
    <property type="match status" value="1"/>
</dbReference>
<dbReference type="PANTHER" id="PTHR24412">
    <property type="entry name" value="KELCH PROTEIN"/>
    <property type="match status" value="1"/>
</dbReference>
<evidence type="ECO:0000256" key="1">
    <source>
        <dbReference type="ARBA" id="ARBA00004496"/>
    </source>
</evidence>
<dbReference type="SUPFAM" id="SSF117281">
    <property type="entry name" value="Kelch motif"/>
    <property type="match status" value="2"/>
</dbReference>
<dbReference type="InterPro" id="IPR011705">
    <property type="entry name" value="BACK"/>
</dbReference>
<dbReference type="FunFam" id="1.25.40.420:FF:000001">
    <property type="entry name" value="Kelch-like family member 12"/>
    <property type="match status" value="1"/>
</dbReference>
<feature type="compositionally biased region" description="Polar residues" evidence="8">
    <location>
        <begin position="897"/>
        <end position="909"/>
    </location>
</feature>
<dbReference type="InterPro" id="IPR015915">
    <property type="entry name" value="Kelch-typ_b-propeller"/>
</dbReference>
<evidence type="ECO:0000313" key="10">
    <source>
        <dbReference type="EMBL" id="KAJ8732581.1"/>
    </source>
</evidence>
<dbReference type="InterPro" id="IPR000210">
    <property type="entry name" value="BTB/POZ_dom"/>
</dbReference>
<evidence type="ECO:0000256" key="8">
    <source>
        <dbReference type="SAM" id="MobiDB-lite"/>
    </source>
</evidence>
<sequence>MKQDTYVFGSQCNPPYIGMETDEDVGRGNMLDNMPPISCDVLEGEVGTGSNEIGDLTFCMGNYISDFMKMMFTMRSHHMLTDVVLEVGNELFHVHKVVLAAGSPYFKAMFTSGLKECEMSRVRLQGVCPSAIAWLVYFLYTGKIRITEITVCQLLPAATMFQISNVIDACCAFLERQLDPSNAIGIANFAEQHGCVDLKKKAHHFIERHFTQVCQEEEFLQLTPQELICMIRKDELNVREEREVYNAVLSWVKYDEDRRHPRMEHILQAVRCQYLTPSFLKEQMSTCTVLKKVPACREYLAKIFKDLTLHKKPVVKERRPNTPRIIYVAGGYFRHSIDLFEAFNLDDNCWTTLPRLTVPRSGLGAAFLKVSLDRIIIIYVAGGYFRHSIDLFEAFNLDDNCWTTLPRLTVPRSGLGAAFLKVSLDRIIIIYVAGGYFRHSIDLFEAFNLDDNCWTTLPRLTVPRSGLGAAFLKVSLDRIIIIYVAGGYFRHSIDLFEAFNLDDNCWTTLPRLTVPRSGLGAAFLKVSLDGIIIIYVAGGYFRHSIDLFEAFNLDDNCWTTLPRLTVPRSGLGAAFLKVSLDGIIIIYVAGGYFRHSIDLFEAFNLDDNCWTTLPRLTVPRSGLGAAFLKGLFYAVGGRNTSPGSSYDSDWVDVYNPATEHWRPCSPMSTPRHRVGVAVMDGLLYAVGGSAGSEYHKSVECYDPERDTWTSVASMGCARLGVGVAVVNRLLYAVGGFDGARRIASVECYHPENNIWNEVAPMHIARSGAGVAAMSQYIYVVGGYDGSQQLASVERYDTERDAWELVAPVHIARSALSLTVLDNKLYALGGYDGTSFLDIVEVYDPASNTWSSGTALTSVRSGHASAVCYQHVAPHSDVQEPIPTIIKKLGKRPAAPGSSVSGTASGSNISRNDDIPTANNIIGTLSNPRTPSDYM</sequence>
<evidence type="ECO:0000256" key="4">
    <source>
        <dbReference type="ARBA" id="ARBA00022490"/>
    </source>
</evidence>
<dbReference type="FunFam" id="2.120.10.80:FF:000024">
    <property type="entry name" value="Kelch-like ECH-associated protein 1"/>
    <property type="match status" value="1"/>
</dbReference>
<organism evidence="10 11">
    <name type="scientific">Mythimna separata</name>
    <name type="common">Oriental armyworm</name>
    <name type="synonym">Pseudaletia separata</name>
    <dbReference type="NCBI Taxonomy" id="271217"/>
    <lineage>
        <taxon>Eukaryota</taxon>
        <taxon>Metazoa</taxon>
        <taxon>Ecdysozoa</taxon>
        <taxon>Arthropoda</taxon>
        <taxon>Hexapoda</taxon>
        <taxon>Insecta</taxon>
        <taxon>Pterygota</taxon>
        <taxon>Neoptera</taxon>
        <taxon>Endopterygota</taxon>
        <taxon>Lepidoptera</taxon>
        <taxon>Glossata</taxon>
        <taxon>Ditrysia</taxon>
        <taxon>Noctuoidea</taxon>
        <taxon>Noctuidae</taxon>
        <taxon>Noctuinae</taxon>
        <taxon>Hadenini</taxon>
        <taxon>Mythimna</taxon>
    </lineage>
</organism>
<dbReference type="Pfam" id="PF07707">
    <property type="entry name" value="BACK"/>
    <property type="match status" value="1"/>
</dbReference>
<dbReference type="PROSITE" id="PS50097">
    <property type="entry name" value="BTB"/>
    <property type="match status" value="1"/>
</dbReference>
<dbReference type="SMART" id="SM00875">
    <property type="entry name" value="BACK"/>
    <property type="match status" value="1"/>
</dbReference>
<evidence type="ECO:0000256" key="6">
    <source>
        <dbReference type="ARBA" id="ARBA00022786"/>
    </source>
</evidence>
<keyword evidence="7" id="KW-0009">Actin-binding</keyword>
<keyword evidence="11" id="KW-1185">Reference proteome</keyword>
<dbReference type="Gene3D" id="3.30.710.10">
    <property type="entry name" value="Potassium Channel Kv1.1, Chain A"/>
    <property type="match status" value="1"/>
</dbReference>